<dbReference type="InterPro" id="IPR002942">
    <property type="entry name" value="S4_RNA-bd"/>
</dbReference>
<dbReference type="Gene3D" id="1.10.240.10">
    <property type="entry name" value="Tyrosyl-Transfer RNA Synthetase"/>
    <property type="match status" value="1"/>
</dbReference>
<dbReference type="Gene3D" id="3.10.290.10">
    <property type="entry name" value="RNA-binding S4 domain"/>
    <property type="match status" value="1"/>
</dbReference>
<keyword evidence="9" id="KW-0694">RNA-binding</keyword>
<accession>A0A0G1SE34</accession>
<evidence type="ECO:0000256" key="6">
    <source>
        <dbReference type="ARBA" id="ARBA00023146"/>
    </source>
</evidence>
<dbReference type="GO" id="GO:0004831">
    <property type="term" value="F:tyrosine-tRNA ligase activity"/>
    <property type="evidence" value="ECO:0007669"/>
    <property type="project" value="UniProtKB-UniRule"/>
</dbReference>
<dbReference type="CDD" id="cd00165">
    <property type="entry name" value="S4"/>
    <property type="match status" value="1"/>
</dbReference>
<dbReference type="GO" id="GO:0006437">
    <property type="term" value="P:tyrosyl-tRNA aminoacylation"/>
    <property type="evidence" value="ECO:0007669"/>
    <property type="project" value="UniProtKB-UniRule"/>
</dbReference>
<sequence>MDKIDELLTRGVDKIYPTKEALKKVLSSGKKIRLYTGIDPTGSEIHIGHTAWMWKLRAFQDAGHEVIVLIGDFTGMIGDPSGKSDTRKPLTREQVLENAKSYKQQIGKIIRFDGENAAQIKFNSEWHSKMSLLEMARLMHHLTIAQVIERDMFQNRLKEGKDLFMSEFFYPFFQGYDSVAMDVDLEVGGSDQMFNMMTGRDLMKKINGKEKFVMTLKLITDSSGNKIGKTEGNAIAITGKPEALFGQIMSLPDEVISAIFESCTNLPLDQIPSGGHPMELKKKLAWQIVSQYNDEMSADNAQKHFETTVQAGELPSDVSQISVKSPNIVDVLVESGLAPSKSEAKRLIDQKGVKVNNETVTSISYLLTPDSIVSVGSRKFVKIK</sequence>
<dbReference type="GO" id="GO:0005829">
    <property type="term" value="C:cytosol"/>
    <property type="evidence" value="ECO:0007669"/>
    <property type="project" value="TreeGrafter"/>
</dbReference>
<dbReference type="InterPro" id="IPR002305">
    <property type="entry name" value="aa-tRNA-synth_Ic"/>
</dbReference>
<evidence type="ECO:0000256" key="1">
    <source>
        <dbReference type="ARBA" id="ARBA00013160"/>
    </source>
</evidence>
<dbReference type="InterPro" id="IPR036986">
    <property type="entry name" value="S4_RNA-bd_sf"/>
</dbReference>
<keyword evidence="4 10" id="KW-0067">ATP-binding</keyword>
<dbReference type="EC" id="6.1.1.1" evidence="1 8"/>
<dbReference type="SMART" id="SM00363">
    <property type="entry name" value="S4"/>
    <property type="match status" value="1"/>
</dbReference>
<dbReference type="Pfam" id="PF01479">
    <property type="entry name" value="S4"/>
    <property type="match status" value="1"/>
</dbReference>
<evidence type="ECO:0000256" key="5">
    <source>
        <dbReference type="ARBA" id="ARBA00022917"/>
    </source>
</evidence>
<dbReference type="EMBL" id="LCOA01000029">
    <property type="protein sequence ID" value="KKU67691.1"/>
    <property type="molecule type" value="Genomic_DNA"/>
</dbReference>
<dbReference type="Gene3D" id="3.40.50.620">
    <property type="entry name" value="HUPs"/>
    <property type="match status" value="1"/>
</dbReference>
<dbReference type="InterPro" id="IPR002307">
    <property type="entry name" value="Tyr-tRNA-ligase"/>
</dbReference>
<dbReference type="InterPro" id="IPR014729">
    <property type="entry name" value="Rossmann-like_a/b/a_fold"/>
</dbReference>
<keyword evidence="3 10" id="KW-0547">Nucleotide-binding</keyword>
<dbReference type="SUPFAM" id="SSF52374">
    <property type="entry name" value="Nucleotidylyl transferase"/>
    <property type="match status" value="1"/>
</dbReference>
<dbReference type="PANTHER" id="PTHR11766:SF1">
    <property type="entry name" value="TYROSINE--TRNA LIGASE"/>
    <property type="match status" value="1"/>
</dbReference>
<evidence type="ECO:0000259" key="11">
    <source>
        <dbReference type="SMART" id="SM00363"/>
    </source>
</evidence>
<dbReference type="PANTHER" id="PTHR11766">
    <property type="entry name" value="TYROSYL-TRNA SYNTHETASE"/>
    <property type="match status" value="1"/>
</dbReference>
<evidence type="ECO:0000256" key="2">
    <source>
        <dbReference type="ARBA" id="ARBA00022598"/>
    </source>
</evidence>
<comment type="catalytic activity">
    <reaction evidence="7">
        <text>tRNA(Tyr) + L-tyrosine + ATP = L-tyrosyl-tRNA(Tyr) + AMP + diphosphate + H(+)</text>
        <dbReference type="Rhea" id="RHEA:10220"/>
        <dbReference type="Rhea" id="RHEA-COMP:9706"/>
        <dbReference type="Rhea" id="RHEA-COMP:9707"/>
        <dbReference type="ChEBI" id="CHEBI:15378"/>
        <dbReference type="ChEBI" id="CHEBI:30616"/>
        <dbReference type="ChEBI" id="CHEBI:33019"/>
        <dbReference type="ChEBI" id="CHEBI:58315"/>
        <dbReference type="ChEBI" id="CHEBI:78442"/>
        <dbReference type="ChEBI" id="CHEBI:78536"/>
        <dbReference type="ChEBI" id="CHEBI:456215"/>
        <dbReference type="EC" id="6.1.1.1"/>
    </reaction>
</comment>
<dbReference type="InterPro" id="IPR024088">
    <property type="entry name" value="Tyr-tRNA-ligase_bac-type"/>
</dbReference>
<dbReference type="Proteomes" id="UP000034565">
    <property type="component" value="Unassembled WGS sequence"/>
</dbReference>
<name>A0A0G1SE34_9BACT</name>
<evidence type="ECO:0000256" key="8">
    <source>
        <dbReference type="NCBIfam" id="TIGR00234"/>
    </source>
</evidence>
<dbReference type="CDD" id="cd00805">
    <property type="entry name" value="TyrRS_core"/>
    <property type="match status" value="1"/>
</dbReference>
<feature type="domain" description="RNA-binding S4" evidence="11">
    <location>
        <begin position="327"/>
        <end position="384"/>
    </location>
</feature>
<dbReference type="NCBIfam" id="TIGR00234">
    <property type="entry name" value="tyrS"/>
    <property type="match status" value="1"/>
</dbReference>
<dbReference type="SUPFAM" id="SSF55174">
    <property type="entry name" value="Alpha-L RNA-binding motif"/>
    <property type="match status" value="1"/>
</dbReference>
<comment type="caution">
    <text evidence="12">The sequence shown here is derived from an EMBL/GenBank/DDBJ whole genome shotgun (WGS) entry which is preliminary data.</text>
</comment>
<dbReference type="PATRIC" id="fig|1618354.3.peg.788"/>
<dbReference type="PRINTS" id="PR01040">
    <property type="entry name" value="TRNASYNTHTYR"/>
</dbReference>
<reference evidence="12 13" key="1">
    <citation type="journal article" date="2015" name="Nature">
        <title>rRNA introns, odd ribosomes, and small enigmatic genomes across a large radiation of phyla.</title>
        <authorList>
            <person name="Brown C.T."/>
            <person name="Hug L.A."/>
            <person name="Thomas B.C."/>
            <person name="Sharon I."/>
            <person name="Castelle C.J."/>
            <person name="Singh A."/>
            <person name="Wilkins M.J."/>
            <person name="Williams K.H."/>
            <person name="Banfield J.F."/>
        </authorList>
    </citation>
    <scope>NUCLEOTIDE SEQUENCE [LARGE SCALE GENOMIC DNA]</scope>
</reference>
<keyword evidence="2 10" id="KW-0436">Ligase</keyword>
<evidence type="ECO:0000256" key="4">
    <source>
        <dbReference type="ARBA" id="ARBA00022840"/>
    </source>
</evidence>
<evidence type="ECO:0000256" key="10">
    <source>
        <dbReference type="RuleBase" id="RU363036"/>
    </source>
</evidence>
<keyword evidence="5 10" id="KW-0648">Protein biosynthesis</keyword>
<evidence type="ECO:0000256" key="9">
    <source>
        <dbReference type="PROSITE-ProRule" id="PRU00182"/>
    </source>
</evidence>
<dbReference type="Pfam" id="PF00579">
    <property type="entry name" value="tRNA-synt_1b"/>
    <property type="match status" value="1"/>
</dbReference>
<proteinExistence type="inferred from homology"/>
<evidence type="ECO:0000313" key="12">
    <source>
        <dbReference type="EMBL" id="KKU67691.1"/>
    </source>
</evidence>
<keyword evidence="6 10" id="KW-0030">Aminoacyl-tRNA synthetase</keyword>
<dbReference type="GO" id="GO:0003723">
    <property type="term" value="F:RNA binding"/>
    <property type="evidence" value="ECO:0007669"/>
    <property type="project" value="UniProtKB-KW"/>
</dbReference>
<gene>
    <name evidence="12" type="ORF">UX92_C0029G0003</name>
</gene>
<dbReference type="AlphaFoldDB" id="A0A0G1SE34"/>
<evidence type="ECO:0000256" key="3">
    <source>
        <dbReference type="ARBA" id="ARBA00022741"/>
    </source>
</evidence>
<dbReference type="PROSITE" id="PS50889">
    <property type="entry name" value="S4"/>
    <property type="match status" value="1"/>
</dbReference>
<evidence type="ECO:0000256" key="7">
    <source>
        <dbReference type="ARBA" id="ARBA00048248"/>
    </source>
</evidence>
<comment type="similarity">
    <text evidence="10">Belongs to the class-I aminoacyl-tRNA synthetase family.</text>
</comment>
<dbReference type="GO" id="GO:0005524">
    <property type="term" value="F:ATP binding"/>
    <property type="evidence" value="ECO:0007669"/>
    <property type="project" value="UniProtKB-KW"/>
</dbReference>
<organism evidence="12 13">
    <name type="scientific">Candidatus Amesbacteria bacterium GW2011_GWA1_47_20</name>
    <dbReference type="NCBI Taxonomy" id="1618354"/>
    <lineage>
        <taxon>Bacteria</taxon>
        <taxon>Candidatus Amesiibacteriota</taxon>
    </lineage>
</organism>
<evidence type="ECO:0000313" key="13">
    <source>
        <dbReference type="Proteomes" id="UP000034565"/>
    </source>
</evidence>
<protein>
    <recommendedName>
        <fullName evidence="1 8">Tyrosine--tRNA ligase</fullName>
        <ecNumber evidence="1 8">6.1.1.1</ecNumber>
    </recommendedName>
</protein>